<evidence type="ECO:0000256" key="2">
    <source>
        <dbReference type="ARBA" id="ARBA00022692"/>
    </source>
</evidence>
<feature type="transmembrane region" description="Helical" evidence="5">
    <location>
        <begin position="360"/>
        <end position="379"/>
    </location>
</feature>
<accession>A0ABM4C4F8</accession>
<evidence type="ECO:0000313" key="7">
    <source>
        <dbReference type="Proteomes" id="UP001652625"/>
    </source>
</evidence>
<dbReference type="Pfam" id="PF13520">
    <property type="entry name" value="AA_permease_2"/>
    <property type="match status" value="1"/>
</dbReference>
<feature type="transmembrane region" description="Helical" evidence="5">
    <location>
        <begin position="451"/>
        <end position="474"/>
    </location>
</feature>
<organism evidence="7 8">
    <name type="scientific">Hydra vulgaris</name>
    <name type="common">Hydra</name>
    <name type="synonym">Hydra attenuata</name>
    <dbReference type="NCBI Taxonomy" id="6087"/>
    <lineage>
        <taxon>Eukaryota</taxon>
        <taxon>Metazoa</taxon>
        <taxon>Cnidaria</taxon>
        <taxon>Hydrozoa</taxon>
        <taxon>Hydroidolina</taxon>
        <taxon>Anthoathecata</taxon>
        <taxon>Aplanulata</taxon>
        <taxon>Hydridae</taxon>
        <taxon>Hydra</taxon>
    </lineage>
</organism>
<keyword evidence="3 5" id="KW-1133">Transmembrane helix</keyword>
<keyword evidence="7" id="KW-1185">Reference proteome</keyword>
<feature type="transmembrane region" description="Helical" evidence="5">
    <location>
        <begin position="261"/>
        <end position="290"/>
    </location>
</feature>
<feature type="domain" description="Cationic amino acid transporter C-terminal" evidence="6">
    <location>
        <begin position="518"/>
        <end position="568"/>
    </location>
</feature>
<dbReference type="Gene3D" id="1.20.1740.10">
    <property type="entry name" value="Amino acid/polyamine transporter I"/>
    <property type="match status" value="2"/>
</dbReference>
<feature type="transmembrane region" description="Helical" evidence="5">
    <location>
        <begin position="195"/>
        <end position="214"/>
    </location>
</feature>
<proteinExistence type="predicted"/>
<sequence>MDTIMNGLTFLYKTCNRKKSLLSASSQDTTLKRCLSIFDLTLMGIGSTLGSGIYILTGDVAKNKTGPAIVLSFFIAGFASVLSGLCYAEFAARIPKAGSAYVYCYVTMGEFCAFVIGWNMLLEYIIGAAVVARGLVDYVDSLTGGWIKNETISITGEIKVPGISSYIDFVSFAIIILFTIFISCGMKNSARLNNFCVSINILTITCVILVGVFYAKGHNWKNFAPYGVPGIIAGASTCFFSFIGFDVIATVSEEARNPAKAIPISMIGTITICFLAYFGVSGVITLMVDYKDLNESAAVAIAFKQVGFKAMAYIIGTGATFGLLGTTLVSLMPVPRMLYSMSQDGLLFEFFSKVNVNTQVPVYSTIISGIFVAFIAAIIDLNELVEMLSIGTLLAYSIVVICVVLLRYEVPDKNCDVNVCTDDKQLVEEESFSRSTNRSKYSTDLGLKKKYISMGVNVTVILLLLELIGISVILSFFVKKITEKNIAVLIVLSILSVALLATTVILSRNKSCENTLSFRVPLVPWIPVLALFFNIYLMSMLSVLTWIRFVVWLAIGLVIYFSYGIRYSKVLLQE</sequence>
<comment type="subcellular location">
    <subcellularLocation>
        <location evidence="1">Membrane</location>
        <topology evidence="1">Multi-pass membrane protein</topology>
    </subcellularLocation>
</comment>
<dbReference type="RefSeq" id="XP_065656455.1">
    <property type="nucleotide sequence ID" value="XM_065800383.1"/>
</dbReference>
<dbReference type="PIRSF" id="PIRSF006060">
    <property type="entry name" value="AA_transporter"/>
    <property type="match status" value="1"/>
</dbReference>
<dbReference type="PANTHER" id="PTHR43243">
    <property type="entry name" value="INNER MEMBRANE TRANSPORTER YGJI-RELATED"/>
    <property type="match status" value="1"/>
</dbReference>
<keyword evidence="4 5" id="KW-0472">Membrane</keyword>
<feature type="transmembrane region" description="Helical" evidence="5">
    <location>
        <begin position="100"/>
        <end position="121"/>
    </location>
</feature>
<evidence type="ECO:0000313" key="8">
    <source>
        <dbReference type="RefSeq" id="XP_065656455.1"/>
    </source>
</evidence>
<name>A0ABM4C4F8_HYDVU</name>
<dbReference type="GeneID" id="100210777"/>
<dbReference type="InterPro" id="IPR029485">
    <property type="entry name" value="CAT_C"/>
</dbReference>
<feature type="transmembrane region" description="Helical" evidence="5">
    <location>
        <begin position="486"/>
        <end position="506"/>
    </location>
</feature>
<feature type="transmembrane region" description="Helical" evidence="5">
    <location>
        <begin position="310"/>
        <end position="331"/>
    </location>
</feature>
<gene>
    <name evidence="8" type="primary">LOC100210777</name>
</gene>
<feature type="transmembrane region" description="Helical" evidence="5">
    <location>
        <begin position="385"/>
        <end position="406"/>
    </location>
</feature>
<keyword evidence="2 5" id="KW-0812">Transmembrane</keyword>
<dbReference type="InterPro" id="IPR002293">
    <property type="entry name" value="AA/rel_permease1"/>
</dbReference>
<feature type="transmembrane region" description="Helical" evidence="5">
    <location>
        <begin position="518"/>
        <end position="537"/>
    </location>
</feature>
<evidence type="ECO:0000256" key="1">
    <source>
        <dbReference type="ARBA" id="ARBA00004141"/>
    </source>
</evidence>
<dbReference type="Pfam" id="PF13906">
    <property type="entry name" value="AA_permease_C"/>
    <property type="match status" value="1"/>
</dbReference>
<feature type="transmembrane region" description="Helical" evidence="5">
    <location>
        <begin position="37"/>
        <end position="56"/>
    </location>
</feature>
<evidence type="ECO:0000259" key="6">
    <source>
        <dbReference type="Pfam" id="PF13906"/>
    </source>
</evidence>
<dbReference type="PANTHER" id="PTHR43243:SF105">
    <property type="entry name" value="CATIONIC AMINO ACID TRANSPORTER C-TERMINAL DOMAIN-CONTAINING PROTEIN"/>
    <property type="match status" value="1"/>
</dbReference>
<protein>
    <submittedName>
        <fullName evidence="8">Cationic amino acid transporter 2 isoform X2</fullName>
    </submittedName>
</protein>
<evidence type="ECO:0000256" key="3">
    <source>
        <dbReference type="ARBA" id="ARBA00022989"/>
    </source>
</evidence>
<dbReference type="Proteomes" id="UP001652625">
    <property type="component" value="Chromosome 06"/>
</dbReference>
<feature type="transmembrane region" description="Helical" evidence="5">
    <location>
        <begin position="68"/>
        <end position="88"/>
    </location>
</feature>
<evidence type="ECO:0000256" key="4">
    <source>
        <dbReference type="ARBA" id="ARBA00023136"/>
    </source>
</evidence>
<feature type="transmembrane region" description="Helical" evidence="5">
    <location>
        <begin position="543"/>
        <end position="563"/>
    </location>
</feature>
<feature type="transmembrane region" description="Helical" evidence="5">
    <location>
        <begin position="226"/>
        <end position="249"/>
    </location>
</feature>
<reference evidence="8" key="1">
    <citation type="submission" date="2025-08" db="UniProtKB">
        <authorList>
            <consortium name="RefSeq"/>
        </authorList>
    </citation>
    <scope>IDENTIFICATION</scope>
</reference>
<feature type="transmembrane region" description="Helical" evidence="5">
    <location>
        <begin position="163"/>
        <end position="183"/>
    </location>
</feature>
<evidence type="ECO:0000256" key="5">
    <source>
        <dbReference type="SAM" id="Phobius"/>
    </source>
</evidence>